<accession>U2P410</accession>
<dbReference type="RefSeq" id="WP_035402885.1">
    <property type="nucleotide sequence ID" value="NZ_KI271030.1"/>
</dbReference>
<evidence type="ECO:0000313" key="2">
    <source>
        <dbReference type="Proteomes" id="UP000016658"/>
    </source>
</evidence>
<gene>
    <name evidence="1" type="ORF">HMPREF0367_01072</name>
</gene>
<dbReference type="HOGENOM" id="CLU_2568784_0_0_9"/>
<comment type="caution">
    <text evidence="1">The sequence shown here is derived from an EMBL/GenBank/DDBJ whole genome shotgun (WGS) entry which is preliminary data.</text>
</comment>
<name>U2P410_9FIRM</name>
<dbReference type="EMBL" id="AWVI01000044">
    <property type="protein sequence ID" value="ERK45220.1"/>
    <property type="molecule type" value="Genomic_DNA"/>
</dbReference>
<dbReference type="Proteomes" id="UP000016658">
    <property type="component" value="Unassembled WGS sequence"/>
</dbReference>
<proteinExistence type="predicted"/>
<dbReference type="AlphaFoldDB" id="U2P410"/>
<evidence type="ECO:0000313" key="1">
    <source>
        <dbReference type="EMBL" id="ERK45220.1"/>
    </source>
</evidence>
<protein>
    <submittedName>
        <fullName evidence="1">Uncharacterized protein</fullName>
    </submittedName>
</protein>
<sequence>MTKTELIEIKMQHIDNALHEMGVLEENKTLRTHFSYNIKGIDIYTIGAGADELVYCDTYNNLIDALSGMQNLIFMIQATRR</sequence>
<organism evidence="1 2">
    <name type="scientific">Faecalitalea cylindroides ATCC 27803</name>
    <dbReference type="NCBI Taxonomy" id="649755"/>
    <lineage>
        <taxon>Bacteria</taxon>
        <taxon>Bacillati</taxon>
        <taxon>Bacillota</taxon>
        <taxon>Erysipelotrichia</taxon>
        <taxon>Erysipelotrichales</taxon>
        <taxon>Erysipelotrichaceae</taxon>
        <taxon>Faecalitalea</taxon>
    </lineage>
</organism>
<reference evidence="1 2" key="1">
    <citation type="submission" date="2013-06" db="EMBL/GenBank/DDBJ databases">
        <authorList>
            <person name="Weinstock G."/>
            <person name="Sodergren E."/>
            <person name="Lobos E.A."/>
            <person name="Fulton L."/>
            <person name="Fulton R."/>
            <person name="Courtney L."/>
            <person name="Fronick C."/>
            <person name="O'Laughlin M."/>
            <person name="Godfrey J."/>
            <person name="Wilson R.M."/>
            <person name="Miner T."/>
            <person name="Farmer C."/>
            <person name="Delehaunty K."/>
            <person name="Cordes M."/>
            <person name="Minx P."/>
            <person name="Tomlinson C."/>
            <person name="Chen J."/>
            <person name="Wollam A."/>
            <person name="Pepin K.H."/>
            <person name="Bhonagiri V."/>
            <person name="Zhang X."/>
            <person name="Warren W."/>
            <person name="Mitreva M."/>
            <person name="Mardis E.R."/>
            <person name="Wilson R.K."/>
        </authorList>
    </citation>
    <scope>NUCLEOTIDE SEQUENCE [LARGE SCALE GENOMIC DNA]</scope>
    <source>
        <strain evidence="1 2">ATCC 27803</strain>
    </source>
</reference>